<keyword evidence="2" id="KW-0472">Membrane</keyword>
<dbReference type="EMBL" id="CDMY01000338">
    <property type="protein sequence ID" value="CEM03346.1"/>
    <property type="molecule type" value="Genomic_DNA"/>
</dbReference>
<proteinExistence type="predicted"/>
<feature type="transmembrane region" description="Helical" evidence="2">
    <location>
        <begin position="98"/>
        <end position="122"/>
    </location>
</feature>
<feature type="transmembrane region" description="Helical" evidence="2">
    <location>
        <begin position="377"/>
        <end position="397"/>
    </location>
</feature>
<dbReference type="PANTHER" id="PTHR34821">
    <property type="entry name" value="INNER MEMBRANE PROTEIN YDCZ"/>
    <property type="match status" value="1"/>
</dbReference>
<evidence type="ECO:0000313" key="3">
    <source>
        <dbReference type="EMBL" id="CEM03346.1"/>
    </source>
</evidence>
<feature type="compositionally biased region" description="Basic and acidic residues" evidence="1">
    <location>
        <begin position="403"/>
        <end position="412"/>
    </location>
</feature>
<feature type="region of interest" description="Disordered" evidence="1">
    <location>
        <begin position="403"/>
        <end position="446"/>
    </location>
</feature>
<feature type="transmembrane region" description="Helical" evidence="2">
    <location>
        <begin position="344"/>
        <end position="365"/>
    </location>
</feature>
<keyword evidence="4" id="KW-1185">Reference proteome</keyword>
<dbReference type="PANTHER" id="PTHR34821:SF2">
    <property type="entry name" value="INNER MEMBRANE PROTEIN YDCZ"/>
    <property type="match status" value="1"/>
</dbReference>
<evidence type="ECO:0000313" key="4">
    <source>
        <dbReference type="Proteomes" id="UP000041254"/>
    </source>
</evidence>
<feature type="transmembrane region" description="Helical" evidence="2">
    <location>
        <begin position="163"/>
        <end position="182"/>
    </location>
</feature>
<feature type="transmembrane region" description="Helical" evidence="2">
    <location>
        <begin position="246"/>
        <end position="267"/>
    </location>
</feature>
<feature type="transmembrane region" description="Helical" evidence="2">
    <location>
        <begin position="218"/>
        <end position="240"/>
    </location>
</feature>
<name>A0A0G4EXD7_VITBC</name>
<accession>A0A0G4EXD7</accession>
<sequence length="446" mass="47608">MDRIPSGIIMSDGSLLLPESRVSYVALADGLEPPLGANTAGLDEAVARIDVKRRQSIVEQVGCGRMFGLSCLSIIAGAFLVVQLGVSAALSPYAGHGLYVSTFNFAQATSILGLLACTVMTAPRGEAILEQTGRDTCCRVMVGMDCGWVRLLGPLCGPGRMPLWQWIGGLLGAFAVTSGIVISPILGMALYTMLVIFGNIVSSLFSDTIGFPKRRPLTLFKVLGGVLVTLGTVMSFNFFIGGGLPAVGWSGILTCIIPVVVGCNMPIQSAINQLLAHRVRGNMRAAFVSNIVATIGCTVASLIPYWLLHDDVTFGRMGEASWWMWTGGVWGVAFLFFSISIPRVVGVTLFFVMFIFGQLMMSLFVDEFGVFSVRHPASIQRILGVLTVFLGVVSTCVPQRHGNRVDMSKKTDDEEDNGYQQASEPALVHTGSTQATASPHDSLEGA</sequence>
<feature type="transmembrane region" description="Helical" evidence="2">
    <location>
        <begin position="320"/>
        <end position="337"/>
    </location>
</feature>
<gene>
    <name evidence="3" type="ORF">Vbra_2464</name>
</gene>
<dbReference type="AlphaFoldDB" id="A0A0G4EXD7"/>
<feature type="compositionally biased region" description="Polar residues" evidence="1">
    <location>
        <begin position="430"/>
        <end position="439"/>
    </location>
</feature>
<dbReference type="Proteomes" id="UP000041254">
    <property type="component" value="Unassembled WGS sequence"/>
</dbReference>
<organism evidence="3 4">
    <name type="scientific">Vitrella brassicaformis (strain CCMP3155)</name>
    <dbReference type="NCBI Taxonomy" id="1169540"/>
    <lineage>
        <taxon>Eukaryota</taxon>
        <taxon>Sar</taxon>
        <taxon>Alveolata</taxon>
        <taxon>Colpodellida</taxon>
        <taxon>Vitrellaceae</taxon>
        <taxon>Vitrella</taxon>
    </lineage>
</organism>
<protein>
    <recommendedName>
        <fullName evidence="5">EamA domain-containing protein</fullName>
    </recommendedName>
</protein>
<dbReference type="InterPro" id="IPR006750">
    <property type="entry name" value="YdcZ"/>
</dbReference>
<dbReference type="PhylomeDB" id="A0A0G4EXD7"/>
<dbReference type="InParanoid" id="A0A0G4EXD7"/>
<evidence type="ECO:0000256" key="2">
    <source>
        <dbReference type="SAM" id="Phobius"/>
    </source>
</evidence>
<reference evidence="3 4" key="1">
    <citation type="submission" date="2014-11" db="EMBL/GenBank/DDBJ databases">
        <authorList>
            <person name="Zhu J."/>
            <person name="Qi W."/>
            <person name="Song R."/>
        </authorList>
    </citation>
    <scope>NUCLEOTIDE SEQUENCE [LARGE SCALE GENOMIC DNA]</scope>
</reference>
<dbReference type="Pfam" id="PF04657">
    <property type="entry name" value="DMT_YdcZ"/>
    <property type="match status" value="2"/>
</dbReference>
<keyword evidence="2" id="KW-1133">Transmembrane helix</keyword>
<evidence type="ECO:0000256" key="1">
    <source>
        <dbReference type="SAM" id="MobiDB-lite"/>
    </source>
</evidence>
<evidence type="ECO:0008006" key="5">
    <source>
        <dbReference type="Google" id="ProtNLM"/>
    </source>
</evidence>
<feature type="transmembrane region" description="Helical" evidence="2">
    <location>
        <begin position="188"/>
        <end position="206"/>
    </location>
</feature>
<dbReference type="OrthoDB" id="5559077at2759"/>
<feature type="transmembrane region" description="Helical" evidence="2">
    <location>
        <begin position="287"/>
        <end position="308"/>
    </location>
</feature>
<dbReference type="VEuPathDB" id="CryptoDB:Vbra_2464"/>
<keyword evidence="2" id="KW-0812">Transmembrane</keyword>
<dbReference type="GO" id="GO:0005886">
    <property type="term" value="C:plasma membrane"/>
    <property type="evidence" value="ECO:0007669"/>
    <property type="project" value="TreeGrafter"/>
</dbReference>
<feature type="transmembrane region" description="Helical" evidence="2">
    <location>
        <begin position="62"/>
        <end position="86"/>
    </location>
</feature>